<dbReference type="GO" id="GO:0016208">
    <property type="term" value="F:AMP binding"/>
    <property type="evidence" value="ECO:0007669"/>
    <property type="project" value="TreeGrafter"/>
</dbReference>
<evidence type="ECO:0000256" key="9">
    <source>
        <dbReference type="ARBA" id="ARBA00022679"/>
    </source>
</evidence>
<dbReference type="AlphaFoldDB" id="A0A563E347"/>
<dbReference type="EMBL" id="VCQV01000010">
    <property type="protein sequence ID" value="TWP36673.1"/>
    <property type="molecule type" value="Genomic_DNA"/>
</dbReference>
<dbReference type="NCBIfam" id="NF002636">
    <property type="entry name" value="PRK02304.1-5"/>
    <property type="match status" value="1"/>
</dbReference>
<evidence type="ECO:0000259" key="12">
    <source>
        <dbReference type="Pfam" id="PF00156"/>
    </source>
</evidence>
<dbReference type="InterPro" id="IPR029057">
    <property type="entry name" value="PRTase-like"/>
</dbReference>
<dbReference type="NCBIfam" id="TIGR01090">
    <property type="entry name" value="apt"/>
    <property type="match status" value="1"/>
</dbReference>
<organism evidence="13 14">
    <name type="scientific">Leekyejoonella antrihumi</name>
    <dbReference type="NCBI Taxonomy" id="1660198"/>
    <lineage>
        <taxon>Bacteria</taxon>
        <taxon>Bacillati</taxon>
        <taxon>Actinomycetota</taxon>
        <taxon>Actinomycetes</taxon>
        <taxon>Micrococcales</taxon>
        <taxon>Dermacoccaceae</taxon>
        <taxon>Leekyejoonella</taxon>
    </lineage>
</organism>
<dbReference type="GO" id="GO:0003999">
    <property type="term" value="F:adenine phosphoribosyltransferase activity"/>
    <property type="evidence" value="ECO:0007669"/>
    <property type="project" value="UniProtKB-UniRule"/>
</dbReference>
<dbReference type="NCBIfam" id="NF002634">
    <property type="entry name" value="PRK02304.1-3"/>
    <property type="match status" value="1"/>
</dbReference>
<keyword evidence="7 11" id="KW-0963">Cytoplasm</keyword>
<dbReference type="FunFam" id="3.40.50.2020:FF:000021">
    <property type="entry name" value="Adenine phosphoribosyltransferase"/>
    <property type="match status" value="1"/>
</dbReference>
<dbReference type="OrthoDB" id="9803963at2"/>
<comment type="caution">
    <text evidence="13">The sequence shown here is derived from an EMBL/GenBank/DDBJ whole genome shotgun (WGS) entry which is preliminary data.</text>
</comment>
<comment type="similarity">
    <text evidence="5 11">Belongs to the purine/pyrimidine phosphoribosyltransferase family.</text>
</comment>
<keyword evidence="8 11" id="KW-0328">Glycosyltransferase</keyword>
<dbReference type="GO" id="GO:0005737">
    <property type="term" value="C:cytoplasm"/>
    <property type="evidence" value="ECO:0007669"/>
    <property type="project" value="UniProtKB-SubCell"/>
</dbReference>
<evidence type="ECO:0000256" key="3">
    <source>
        <dbReference type="ARBA" id="ARBA00004496"/>
    </source>
</evidence>
<dbReference type="CDD" id="cd06223">
    <property type="entry name" value="PRTases_typeI"/>
    <property type="match status" value="1"/>
</dbReference>
<protein>
    <recommendedName>
        <fullName evidence="6 11">Adenine phosphoribosyltransferase</fullName>
        <shortName evidence="11">APRT</shortName>
        <ecNumber evidence="6 11">2.4.2.7</ecNumber>
    </recommendedName>
</protein>
<dbReference type="Proteomes" id="UP000320244">
    <property type="component" value="Unassembled WGS sequence"/>
</dbReference>
<dbReference type="Gene3D" id="3.40.50.2020">
    <property type="match status" value="1"/>
</dbReference>
<proteinExistence type="inferred from homology"/>
<evidence type="ECO:0000313" key="13">
    <source>
        <dbReference type="EMBL" id="TWP36673.1"/>
    </source>
</evidence>
<comment type="catalytic activity">
    <reaction evidence="1 11">
        <text>AMP + diphosphate = 5-phospho-alpha-D-ribose 1-diphosphate + adenine</text>
        <dbReference type="Rhea" id="RHEA:16609"/>
        <dbReference type="ChEBI" id="CHEBI:16708"/>
        <dbReference type="ChEBI" id="CHEBI:33019"/>
        <dbReference type="ChEBI" id="CHEBI:58017"/>
        <dbReference type="ChEBI" id="CHEBI:456215"/>
        <dbReference type="EC" id="2.4.2.7"/>
    </reaction>
</comment>
<dbReference type="PANTHER" id="PTHR32315:SF3">
    <property type="entry name" value="ADENINE PHOSPHORIBOSYLTRANSFERASE"/>
    <property type="match status" value="1"/>
</dbReference>
<reference evidence="13 14" key="1">
    <citation type="submission" date="2019-05" db="EMBL/GenBank/DDBJ databases">
        <authorList>
            <person name="Lee S.D."/>
        </authorList>
    </citation>
    <scope>NUCLEOTIDE SEQUENCE [LARGE SCALE GENOMIC DNA]</scope>
    <source>
        <strain evidence="13 14">C5-26</strain>
    </source>
</reference>
<dbReference type="InterPro" id="IPR000836">
    <property type="entry name" value="PRTase_dom"/>
</dbReference>
<evidence type="ECO:0000256" key="8">
    <source>
        <dbReference type="ARBA" id="ARBA00022676"/>
    </source>
</evidence>
<dbReference type="RefSeq" id="WP_146316514.1">
    <property type="nucleotide sequence ID" value="NZ_VCQV01000010.1"/>
</dbReference>
<comment type="subcellular location">
    <subcellularLocation>
        <location evidence="3 11">Cytoplasm</location>
    </subcellularLocation>
</comment>
<keyword evidence="9 11" id="KW-0808">Transferase</keyword>
<feature type="domain" description="Phosphoribosyltransferase" evidence="12">
    <location>
        <begin position="35"/>
        <end position="148"/>
    </location>
</feature>
<dbReference type="GO" id="GO:0006166">
    <property type="term" value="P:purine ribonucleoside salvage"/>
    <property type="evidence" value="ECO:0007669"/>
    <property type="project" value="UniProtKB-UniRule"/>
</dbReference>
<gene>
    <name evidence="11" type="primary">apt</name>
    <name evidence="13" type="ORF">FGL98_09465</name>
</gene>
<reference evidence="13 14" key="2">
    <citation type="submission" date="2019-08" db="EMBL/GenBank/DDBJ databases">
        <title>Jejuicoccus antrihumi gen. nov., sp. nov., a new member of the family Dermacoccaceae isolated from a cave.</title>
        <authorList>
            <person name="Schumann P."/>
            <person name="Kim I.S."/>
        </authorList>
    </citation>
    <scope>NUCLEOTIDE SEQUENCE [LARGE SCALE GENOMIC DNA]</scope>
    <source>
        <strain evidence="13 14">C5-26</strain>
    </source>
</reference>
<dbReference type="GO" id="GO:0044209">
    <property type="term" value="P:AMP salvage"/>
    <property type="evidence" value="ECO:0007669"/>
    <property type="project" value="UniProtKB-UniRule"/>
</dbReference>
<dbReference type="HAMAP" id="MF_00004">
    <property type="entry name" value="Aden_phosphoribosyltr"/>
    <property type="match status" value="1"/>
</dbReference>
<evidence type="ECO:0000256" key="4">
    <source>
        <dbReference type="ARBA" id="ARBA00004659"/>
    </source>
</evidence>
<comment type="pathway">
    <text evidence="4 11">Purine metabolism; AMP biosynthesis via salvage pathway; AMP from adenine: step 1/1.</text>
</comment>
<evidence type="ECO:0000256" key="2">
    <source>
        <dbReference type="ARBA" id="ARBA00003968"/>
    </source>
</evidence>
<name>A0A563E347_9MICO</name>
<dbReference type="Pfam" id="PF00156">
    <property type="entry name" value="Pribosyltran"/>
    <property type="match status" value="1"/>
</dbReference>
<dbReference type="UniPathway" id="UPA00588">
    <property type="reaction ID" value="UER00646"/>
</dbReference>
<evidence type="ECO:0000256" key="5">
    <source>
        <dbReference type="ARBA" id="ARBA00008391"/>
    </source>
</evidence>
<evidence type="ECO:0000256" key="11">
    <source>
        <dbReference type="HAMAP-Rule" id="MF_00004"/>
    </source>
</evidence>
<dbReference type="GO" id="GO:0006168">
    <property type="term" value="P:adenine salvage"/>
    <property type="evidence" value="ECO:0007669"/>
    <property type="project" value="InterPro"/>
</dbReference>
<evidence type="ECO:0000256" key="7">
    <source>
        <dbReference type="ARBA" id="ARBA00022490"/>
    </source>
</evidence>
<accession>A0A563E347</accession>
<dbReference type="EC" id="2.4.2.7" evidence="6 11"/>
<dbReference type="GO" id="GO:0002055">
    <property type="term" value="F:adenine binding"/>
    <property type="evidence" value="ECO:0007669"/>
    <property type="project" value="TreeGrafter"/>
</dbReference>
<dbReference type="PANTHER" id="PTHR32315">
    <property type="entry name" value="ADENINE PHOSPHORIBOSYLTRANSFERASE"/>
    <property type="match status" value="1"/>
</dbReference>
<sequence>MTVRDTLLAHVRDVPDFPSPGVLFKDLTPLFTSAAAFAEVTRDIAERNRGRVDVVAGIEARGFIVAVPVALALGVGFIPVRKAGKLPGDVLSRSYALEYGEATIEVQANAFGAGQRVLLVDDVLATGGTAAAACELVEATGATVAGIEMLLELTFLNGRSRLTDRPIRSMARV</sequence>
<dbReference type="InterPro" id="IPR050054">
    <property type="entry name" value="UPRTase/APRTase"/>
</dbReference>
<evidence type="ECO:0000313" key="14">
    <source>
        <dbReference type="Proteomes" id="UP000320244"/>
    </source>
</evidence>
<comment type="function">
    <text evidence="2 11">Catalyzes a salvage reaction resulting in the formation of AMP, that is energically less costly than de novo synthesis.</text>
</comment>
<evidence type="ECO:0000256" key="1">
    <source>
        <dbReference type="ARBA" id="ARBA00000868"/>
    </source>
</evidence>
<dbReference type="InterPro" id="IPR005764">
    <property type="entry name" value="Ade_phspho_trans"/>
</dbReference>
<keyword evidence="14" id="KW-1185">Reference proteome</keyword>
<evidence type="ECO:0000256" key="6">
    <source>
        <dbReference type="ARBA" id="ARBA00011893"/>
    </source>
</evidence>
<keyword evidence="10 11" id="KW-0660">Purine salvage</keyword>
<comment type="subunit">
    <text evidence="11">Homodimer.</text>
</comment>
<dbReference type="SUPFAM" id="SSF53271">
    <property type="entry name" value="PRTase-like"/>
    <property type="match status" value="1"/>
</dbReference>
<evidence type="ECO:0000256" key="10">
    <source>
        <dbReference type="ARBA" id="ARBA00022726"/>
    </source>
</evidence>